<comment type="catalytic activity">
    <reaction evidence="3">
        <text>2',3'-cGAMP + H2O = Gp(2'-5')Ap(3') + H(+)</text>
        <dbReference type="Rhea" id="RHEA:59472"/>
        <dbReference type="ChEBI" id="CHEBI:15377"/>
        <dbReference type="ChEBI" id="CHEBI:15378"/>
        <dbReference type="ChEBI" id="CHEBI:143093"/>
        <dbReference type="ChEBI" id="CHEBI:143098"/>
    </reaction>
    <physiologicalReaction direction="left-to-right" evidence="3">
        <dbReference type="Rhea" id="RHEA:59473"/>
    </physiologicalReaction>
</comment>
<accession>A0A1B1V5K7</accession>
<dbReference type="EMBL" id="KU659594">
    <property type="protein sequence ID" value="ANW12286.1"/>
    <property type="molecule type" value="Genomic_DNA"/>
</dbReference>
<dbReference type="GO" id="GO:0004518">
    <property type="term" value="F:nuclease activity"/>
    <property type="evidence" value="ECO:0007669"/>
    <property type="project" value="UniProtKB-KW"/>
</dbReference>
<name>A0A1B1V5K7_9ABAC</name>
<evidence type="ECO:0000313" key="4">
    <source>
        <dbReference type="EMBL" id="ANW12286.1"/>
    </source>
</evidence>
<keyword evidence="2" id="KW-0378">Hydrolase</keyword>
<protein>
    <submittedName>
        <fullName evidence="4">p26</fullName>
    </submittedName>
</protein>
<sequence>MAANNIFNLTITKLNSVVFSVNHLTQQVQVLTYKNEPVTFHLFGQHIGSSVNLDDKFQYPGLASSIKLPVLNRYKPLKMVVFDENNQMRVEEVKMEEKMYFAHHHYEQYYVYGQVPVVLKNNMRNKDLKVYIGSPIFNHKNALVSVVSDIYLDNQNNVIFPVSGQAGGVQGTYCLDGSVWLTHSEDSLSSFPKFSTLDLHVCYDDKNIYLYLVYEGRVLSWIKIKGRFAGNVLIC</sequence>
<evidence type="ECO:0000256" key="2">
    <source>
        <dbReference type="ARBA" id="ARBA00022801"/>
    </source>
</evidence>
<dbReference type="Pfam" id="PF04766">
    <property type="entry name" value="Baculo_p26"/>
    <property type="match status" value="1"/>
</dbReference>
<proteinExistence type="predicted"/>
<dbReference type="GO" id="GO:0016787">
    <property type="term" value="F:hydrolase activity"/>
    <property type="evidence" value="ECO:0007669"/>
    <property type="project" value="UniProtKB-KW"/>
</dbReference>
<keyword evidence="1" id="KW-0540">Nuclease</keyword>
<organism evidence="4">
    <name type="scientific">Malacosoma sp. alphabaculovirus</name>
    <dbReference type="NCBI Taxonomy" id="1881632"/>
    <lineage>
        <taxon>Viruses</taxon>
        <taxon>Viruses incertae sedis</taxon>
        <taxon>Naldaviricetes</taxon>
        <taxon>Lefavirales</taxon>
        <taxon>Baculoviridae</taxon>
        <taxon>Alphabaculovirus</taxon>
    </lineage>
</organism>
<evidence type="ECO:0000256" key="1">
    <source>
        <dbReference type="ARBA" id="ARBA00022722"/>
    </source>
</evidence>
<gene>
    <name evidence="4" type="primary">masp2.3</name>
</gene>
<dbReference type="InterPro" id="IPR006853">
    <property type="entry name" value="Poxin_vir"/>
</dbReference>
<evidence type="ECO:0000256" key="3">
    <source>
        <dbReference type="ARBA" id="ARBA00023932"/>
    </source>
</evidence>
<reference evidence="4" key="1">
    <citation type="submission" date="2016-01" db="EMBL/GenBank/DDBJ databases">
        <authorList>
            <person name="Oliw E.H."/>
        </authorList>
    </citation>
    <scope>NUCLEOTIDE SEQUENCE</scope>
    <source>
        <strain evidence="4">164</strain>
    </source>
</reference>